<sequence length="799" mass="88847">MEQYIKKFRDISLGHIAEVGGKNASIGEMFTHLVPKGIFVPDGFAVTAAAYRYFLSSNHLQLPLKKLMQELDRKEFANLAEVGQKARTLIMDAPMPTDLQLAIADAYDYAFNFQEQAVAVRSSATAEDLPDASFAGQHESYLNIKGHQPVVEAVKQCFASLYTDRAIKYREDKGFAHDKVYLSVGVQEMVRADQGCSGVGFTLEPESGFRDVIQISGVWGLGENMVQGTVVPDEYLIFKPTLRLQKEAIIQKTLGSKSKMLVYPQDEDESHDTINMDTPWELREKFVLDDSDILKLGAWALLIETHYQKPMDFEWAKDGHSGRLYLIQARPETVHSQDKKLLVKTCRIAERGELITSGAAVGHQITSGTARLLSSAAEISKLRPGDILVTDTTSPDWDPVLKKVAGIVTNKGGRTSHAAIIARELGAVAVVGTENATFNIRDGEVITLSCAEGKTGNVYRGKLNWTEIVTNVASIRLPQKPKAQLIVADPEQAFELSFFPNHGVGLMRLEFIITRKVRVHPMALAHFDQVTDETDRIRIQNLTNNYPKKEDYFIDQLAQGVGTIAAAFYPKEVIVRMSDFKTNEYAGLLGGKYFEPKEENPMIGFRGASRYDHERYRDGFRLECEAMKRVRENMGLTNVKLMIPFCRTIAEGKRVLELMAKNGLKQGIDGLEILVMAEIPSNVLLAEEFAKLFDGFSIGSNDLTQLTLGIDRDCALIANEFDEQDPASLQLIRMMIEKANHLHKHIGLCGQAASDSETFARLLVETGIDSIAFNPDALLNGINNINRVLAHQKTCQPSV</sequence>
<feature type="domain" description="PEP-utilising enzyme C-terminal" evidence="18">
    <location>
        <begin position="487"/>
        <end position="779"/>
    </location>
</feature>
<keyword evidence="11 15" id="KW-0067">ATP-binding</keyword>
<keyword evidence="12 15" id="KW-0460">Magnesium</keyword>
<dbReference type="PRINTS" id="PR01736">
    <property type="entry name" value="PHPHTRNFRASE"/>
</dbReference>
<dbReference type="InterPro" id="IPR006319">
    <property type="entry name" value="PEP_synth"/>
</dbReference>
<comment type="caution">
    <text evidence="19">The sequence shown here is derived from an EMBL/GenBank/DDBJ whole genome shotgun (WGS) entry which is preliminary data.</text>
</comment>
<evidence type="ECO:0000259" key="18">
    <source>
        <dbReference type="Pfam" id="PF02896"/>
    </source>
</evidence>
<dbReference type="SUPFAM" id="SSF56059">
    <property type="entry name" value="Glutathione synthetase ATP-binding domain-like"/>
    <property type="match status" value="1"/>
</dbReference>
<keyword evidence="7 15" id="KW-0808">Transferase</keyword>
<dbReference type="InterPro" id="IPR015813">
    <property type="entry name" value="Pyrv/PenolPyrv_kinase-like_dom"/>
</dbReference>
<feature type="domain" description="Pyruvate phosphate dikinase AMP/ATP-binding" evidence="17">
    <location>
        <begin position="17"/>
        <end position="340"/>
    </location>
</feature>
<evidence type="ECO:0000256" key="9">
    <source>
        <dbReference type="ARBA" id="ARBA00022741"/>
    </source>
</evidence>
<dbReference type="InterPro" id="IPR002192">
    <property type="entry name" value="PPDK_AMP/ATP-bd"/>
</dbReference>
<dbReference type="InterPro" id="IPR000121">
    <property type="entry name" value="PEP_util_C"/>
</dbReference>
<evidence type="ECO:0000259" key="17">
    <source>
        <dbReference type="Pfam" id="PF01326"/>
    </source>
</evidence>
<evidence type="ECO:0000256" key="3">
    <source>
        <dbReference type="ARBA" id="ARBA00004742"/>
    </source>
</evidence>
<dbReference type="EMBL" id="JBHUPD010000002">
    <property type="protein sequence ID" value="MFD2872883.1"/>
    <property type="molecule type" value="Genomic_DNA"/>
</dbReference>
<evidence type="ECO:0000313" key="20">
    <source>
        <dbReference type="Proteomes" id="UP001597557"/>
    </source>
</evidence>
<dbReference type="Gene3D" id="3.30.470.20">
    <property type="entry name" value="ATP-grasp fold, B domain"/>
    <property type="match status" value="1"/>
</dbReference>
<keyword evidence="8 15" id="KW-0479">Metal-binding</keyword>
<organism evidence="19 20">
    <name type="scientific">Mucilaginibacter ximonensis</name>
    <dbReference type="NCBI Taxonomy" id="538021"/>
    <lineage>
        <taxon>Bacteria</taxon>
        <taxon>Pseudomonadati</taxon>
        <taxon>Bacteroidota</taxon>
        <taxon>Sphingobacteriia</taxon>
        <taxon>Sphingobacteriales</taxon>
        <taxon>Sphingobacteriaceae</taxon>
        <taxon>Mucilaginibacter</taxon>
    </lineage>
</organism>
<evidence type="ECO:0000256" key="12">
    <source>
        <dbReference type="ARBA" id="ARBA00022842"/>
    </source>
</evidence>
<evidence type="ECO:0000256" key="2">
    <source>
        <dbReference type="ARBA" id="ARBA00002988"/>
    </source>
</evidence>
<evidence type="ECO:0000256" key="13">
    <source>
        <dbReference type="ARBA" id="ARBA00033470"/>
    </source>
</evidence>
<comment type="similarity">
    <text evidence="4 15">Belongs to the PEP-utilizing enzyme family.</text>
</comment>
<dbReference type="NCBIfam" id="NF005057">
    <property type="entry name" value="PRK06464.1"/>
    <property type="match status" value="1"/>
</dbReference>
<dbReference type="PIRSF" id="PIRSF000854">
    <property type="entry name" value="PEP_synthase"/>
    <property type="match status" value="1"/>
</dbReference>
<evidence type="ECO:0000256" key="6">
    <source>
        <dbReference type="ARBA" id="ARBA00021623"/>
    </source>
</evidence>
<reference evidence="20" key="1">
    <citation type="journal article" date="2019" name="Int. J. Syst. Evol. Microbiol.">
        <title>The Global Catalogue of Microorganisms (GCM) 10K type strain sequencing project: providing services to taxonomists for standard genome sequencing and annotation.</title>
        <authorList>
            <consortium name="The Broad Institute Genomics Platform"/>
            <consortium name="The Broad Institute Genome Sequencing Center for Infectious Disease"/>
            <person name="Wu L."/>
            <person name="Ma J."/>
        </authorList>
    </citation>
    <scope>NUCLEOTIDE SEQUENCE [LARGE SCALE GENOMIC DNA]</scope>
    <source>
        <strain evidence="20">KCTC 22437</strain>
    </source>
</reference>
<protein>
    <recommendedName>
        <fullName evidence="6 15">Phosphoenolpyruvate synthase</fullName>
        <shortName evidence="15">PEP synthase</shortName>
        <ecNumber evidence="5 15">2.7.9.2</ecNumber>
    </recommendedName>
    <alternativeName>
        <fullName evidence="13 15">Pyruvate, water dikinase</fullName>
    </alternativeName>
</protein>
<name>A0ABW5YC27_9SPHI</name>
<dbReference type="SUPFAM" id="SSF52009">
    <property type="entry name" value="Phosphohistidine domain"/>
    <property type="match status" value="1"/>
</dbReference>
<dbReference type="Gene3D" id="3.50.30.10">
    <property type="entry name" value="Phosphohistidine domain"/>
    <property type="match status" value="1"/>
</dbReference>
<feature type="domain" description="PEP-utilising enzyme mobile" evidence="16">
    <location>
        <begin position="383"/>
        <end position="453"/>
    </location>
</feature>
<evidence type="ECO:0000256" key="5">
    <source>
        <dbReference type="ARBA" id="ARBA00011996"/>
    </source>
</evidence>
<dbReference type="RefSeq" id="WP_377185047.1">
    <property type="nucleotide sequence ID" value="NZ_JBHUPD010000002.1"/>
</dbReference>
<evidence type="ECO:0000256" key="15">
    <source>
        <dbReference type="PIRNR" id="PIRNR000854"/>
    </source>
</evidence>
<evidence type="ECO:0000256" key="1">
    <source>
        <dbReference type="ARBA" id="ARBA00001946"/>
    </source>
</evidence>
<dbReference type="PANTHER" id="PTHR43030">
    <property type="entry name" value="PHOSPHOENOLPYRUVATE SYNTHASE"/>
    <property type="match status" value="1"/>
</dbReference>
<evidence type="ECO:0000256" key="4">
    <source>
        <dbReference type="ARBA" id="ARBA00007837"/>
    </source>
</evidence>
<comment type="cofactor">
    <cofactor evidence="1 15">
        <name>Mg(2+)</name>
        <dbReference type="ChEBI" id="CHEBI:18420"/>
    </cofactor>
</comment>
<dbReference type="InterPro" id="IPR036637">
    <property type="entry name" value="Phosphohistidine_dom_sf"/>
</dbReference>
<accession>A0ABW5YC27</accession>
<keyword evidence="9 15" id="KW-0547">Nucleotide-binding</keyword>
<dbReference type="Gene3D" id="3.20.20.60">
    <property type="entry name" value="Phosphoenolpyruvate-binding domains"/>
    <property type="match status" value="1"/>
</dbReference>
<dbReference type="EC" id="2.7.9.2" evidence="5 15"/>
<dbReference type="Gene3D" id="3.30.1490.20">
    <property type="entry name" value="ATP-grasp fold, A domain"/>
    <property type="match status" value="1"/>
</dbReference>
<evidence type="ECO:0000256" key="8">
    <source>
        <dbReference type="ARBA" id="ARBA00022723"/>
    </source>
</evidence>
<dbReference type="InterPro" id="IPR013815">
    <property type="entry name" value="ATP_grasp_subdomain_1"/>
</dbReference>
<dbReference type="InterPro" id="IPR023151">
    <property type="entry name" value="PEP_util_CS"/>
</dbReference>
<proteinExistence type="inferred from homology"/>
<dbReference type="NCBIfam" id="TIGR01418">
    <property type="entry name" value="PEP_synth"/>
    <property type="match status" value="1"/>
</dbReference>
<dbReference type="PROSITE" id="PS00370">
    <property type="entry name" value="PEP_ENZYMES_PHOS_SITE"/>
    <property type="match status" value="1"/>
</dbReference>
<dbReference type="PANTHER" id="PTHR43030:SF1">
    <property type="entry name" value="PHOSPHOENOLPYRUVATE SYNTHASE"/>
    <property type="match status" value="1"/>
</dbReference>
<comment type="function">
    <text evidence="2 15">Catalyzes the phosphorylation of pyruvate to phosphoenolpyruvate.</text>
</comment>
<evidence type="ECO:0000313" key="19">
    <source>
        <dbReference type="EMBL" id="MFD2872883.1"/>
    </source>
</evidence>
<dbReference type="SUPFAM" id="SSF51621">
    <property type="entry name" value="Phosphoenolpyruvate/pyruvate domain"/>
    <property type="match status" value="1"/>
</dbReference>
<dbReference type="PROSITE" id="PS00742">
    <property type="entry name" value="PEP_ENZYMES_2"/>
    <property type="match status" value="1"/>
</dbReference>
<dbReference type="GO" id="GO:0008986">
    <property type="term" value="F:pyruvate, water dikinase activity"/>
    <property type="evidence" value="ECO:0007669"/>
    <property type="project" value="UniProtKB-EC"/>
</dbReference>
<dbReference type="InterPro" id="IPR008279">
    <property type="entry name" value="PEP-util_enz_mobile_dom"/>
</dbReference>
<gene>
    <name evidence="19" type="primary">ppsA</name>
    <name evidence="19" type="ORF">ACFS5N_10425</name>
</gene>
<dbReference type="Pfam" id="PF01326">
    <property type="entry name" value="PPDK_N"/>
    <property type="match status" value="1"/>
</dbReference>
<comment type="pathway">
    <text evidence="3 15">Carbohydrate biosynthesis; gluconeogenesis.</text>
</comment>
<keyword evidence="10 15" id="KW-0418">Kinase</keyword>
<comment type="catalytic activity">
    <reaction evidence="14 15">
        <text>pyruvate + ATP + H2O = phosphoenolpyruvate + AMP + phosphate + 2 H(+)</text>
        <dbReference type="Rhea" id="RHEA:11364"/>
        <dbReference type="ChEBI" id="CHEBI:15361"/>
        <dbReference type="ChEBI" id="CHEBI:15377"/>
        <dbReference type="ChEBI" id="CHEBI:15378"/>
        <dbReference type="ChEBI" id="CHEBI:30616"/>
        <dbReference type="ChEBI" id="CHEBI:43474"/>
        <dbReference type="ChEBI" id="CHEBI:58702"/>
        <dbReference type="ChEBI" id="CHEBI:456215"/>
        <dbReference type="EC" id="2.7.9.2"/>
    </reaction>
</comment>
<dbReference type="Pfam" id="PF00391">
    <property type="entry name" value="PEP-utilizers"/>
    <property type="match status" value="1"/>
</dbReference>
<evidence type="ECO:0000256" key="11">
    <source>
        <dbReference type="ARBA" id="ARBA00022840"/>
    </source>
</evidence>
<evidence type="ECO:0000256" key="7">
    <source>
        <dbReference type="ARBA" id="ARBA00022679"/>
    </source>
</evidence>
<dbReference type="InterPro" id="IPR040442">
    <property type="entry name" value="Pyrv_kinase-like_dom_sf"/>
</dbReference>
<evidence type="ECO:0000256" key="10">
    <source>
        <dbReference type="ARBA" id="ARBA00022777"/>
    </source>
</evidence>
<evidence type="ECO:0000259" key="16">
    <source>
        <dbReference type="Pfam" id="PF00391"/>
    </source>
</evidence>
<keyword evidence="20" id="KW-1185">Reference proteome</keyword>
<dbReference type="InterPro" id="IPR018274">
    <property type="entry name" value="PEP_util_AS"/>
</dbReference>
<evidence type="ECO:0000256" key="14">
    <source>
        <dbReference type="ARBA" id="ARBA00047700"/>
    </source>
</evidence>
<dbReference type="Pfam" id="PF02896">
    <property type="entry name" value="PEP-utilizers_C"/>
    <property type="match status" value="1"/>
</dbReference>
<dbReference type="Proteomes" id="UP001597557">
    <property type="component" value="Unassembled WGS sequence"/>
</dbReference>